<dbReference type="Gene3D" id="3.30.70.1880">
    <property type="entry name" value="Protein of unknown function DUF881"/>
    <property type="match status" value="1"/>
</dbReference>
<comment type="similarity">
    <text evidence="1">Belongs to the UPF0749 family.</text>
</comment>
<evidence type="ECO:0000313" key="4">
    <source>
        <dbReference type="Proteomes" id="UP001165079"/>
    </source>
</evidence>
<proteinExistence type="inferred from homology"/>
<accession>A0A9W6W685</accession>
<keyword evidence="2" id="KW-1133">Transmembrane helix</keyword>
<sequence length="279" mass="29430">MSEYTGGPRRRDRRELGWAATLRIAVRRAGRAIRPRRGGRRTAWGPAVPVVMIAAGFLFAATATAARGTDLRVDDSVELRELIAQRADEIAAEDARARELREENESLTGGLAAGDSEISAERDRAAAEAAGAGFTAVHGPALVVGLDDAPRVGGGLPAGATVDDVVVHQQDVQAVVNALWAGGAEAMTIMDIRVISTSAVRCVGNTLLLHGQVYSPPFVIAAIGPVDRMRAALDASPGVGAYRRAAEDFGLGYDVRQETDREMPAYDGSHELTGAKPVR</sequence>
<dbReference type="AlphaFoldDB" id="A0A9W6W685"/>
<dbReference type="InterPro" id="IPR010273">
    <property type="entry name" value="DUF881"/>
</dbReference>
<keyword evidence="4" id="KW-1185">Reference proteome</keyword>
<evidence type="ECO:0000313" key="3">
    <source>
        <dbReference type="EMBL" id="GLZ81262.1"/>
    </source>
</evidence>
<dbReference type="PANTHER" id="PTHR37313">
    <property type="entry name" value="UPF0749 PROTEIN RV1825"/>
    <property type="match status" value="1"/>
</dbReference>
<dbReference type="EMBL" id="BSTX01000005">
    <property type="protein sequence ID" value="GLZ81262.1"/>
    <property type="molecule type" value="Genomic_DNA"/>
</dbReference>
<keyword evidence="2" id="KW-0812">Transmembrane</keyword>
<keyword evidence="2" id="KW-0472">Membrane</keyword>
<protein>
    <submittedName>
        <fullName evidence="3">Membrane protein</fullName>
    </submittedName>
</protein>
<feature type="transmembrane region" description="Helical" evidence="2">
    <location>
        <begin position="43"/>
        <end position="66"/>
    </location>
</feature>
<dbReference type="GO" id="GO:0005886">
    <property type="term" value="C:plasma membrane"/>
    <property type="evidence" value="ECO:0007669"/>
    <property type="project" value="TreeGrafter"/>
</dbReference>
<name>A0A9W6W685_9ACTN</name>
<comment type="caution">
    <text evidence="3">The sequence shown here is derived from an EMBL/GenBank/DDBJ whole genome shotgun (WGS) entry which is preliminary data.</text>
</comment>
<dbReference type="PANTHER" id="PTHR37313:SF4">
    <property type="entry name" value="CONSERVED MEMBRANE PROTEIN-RELATED"/>
    <property type="match status" value="1"/>
</dbReference>
<evidence type="ECO:0000256" key="1">
    <source>
        <dbReference type="ARBA" id="ARBA00009108"/>
    </source>
</evidence>
<gene>
    <name evidence="3" type="ORF">Afil01_60690</name>
</gene>
<dbReference type="Proteomes" id="UP001165079">
    <property type="component" value="Unassembled WGS sequence"/>
</dbReference>
<dbReference type="Pfam" id="PF05949">
    <property type="entry name" value="DUF881"/>
    <property type="match status" value="1"/>
</dbReference>
<evidence type="ECO:0000256" key="2">
    <source>
        <dbReference type="SAM" id="Phobius"/>
    </source>
</evidence>
<organism evidence="3 4">
    <name type="scientific">Actinorhabdospora filicis</name>
    <dbReference type="NCBI Taxonomy" id="1785913"/>
    <lineage>
        <taxon>Bacteria</taxon>
        <taxon>Bacillati</taxon>
        <taxon>Actinomycetota</taxon>
        <taxon>Actinomycetes</taxon>
        <taxon>Micromonosporales</taxon>
        <taxon>Micromonosporaceae</taxon>
        <taxon>Actinorhabdospora</taxon>
    </lineage>
</organism>
<dbReference type="RefSeq" id="WP_285666705.1">
    <property type="nucleotide sequence ID" value="NZ_BSTX01000005.1"/>
</dbReference>
<reference evidence="3" key="1">
    <citation type="submission" date="2023-03" db="EMBL/GenBank/DDBJ databases">
        <title>Actinorhabdospora filicis NBRC 111898.</title>
        <authorList>
            <person name="Ichikawa N."/>
            <person name="Sato H."/>
            <person name="Tonouchi N."/>
        </authorList>
    </citation>
    <scope>NUCLEOTIDE SEQUENCE</scope>
    <source>
        <strain evidence="3">NBRC 111898</strain>
    </source>
</reference>